<evidence type="ECO:0008006" key="10">
    <source>
        <dbReference type="Google" id="ProtNLM"/>
    </source>
</evidence>
<dbReference type="AlphaFoldDB" id="A0A9D1LRY0"/>
<evidence type="ECO:0000256" key="1">
    <source>
        <dbReference type="ARBA" id="ARBA00004141"/>
    </source>
</evidence>
<evidence type="ECO:0000256" key="5">
    <source>
        <dbReference type="SAM" id="Phobius"/>
    </source>
</evidence>
<reference evidence="8" key="1">
    <citation type="submission" date="2020-10" db="EMBL/GenBank/DDBJ databases">
        <authorList>
            <person name="Gilroy R."/>
        </authorList>
    </citation>
    <scope>NUCLEOTIDE SEQUENCE</scope>
    <source>
        <strain evidence="8">ChiSxjej2B14-8506</strain>
    </source>
</reference>
<dbReference type="InterPro" id="IPR056739">
    <property type="entry name" value="NfeD_membrane"/>
</dbReference>
<feature type="transmembrane region" description="Helical" evidence="5">
    <location>
        <begin position="59"/>
        <end position="78"/>
    </location>
</feature>
<protein>
    <recommendedName>
        <fullName evidence="10">NfeD-like C-terminal domain-containing protein</fullName>
    </recommendedName>
</protein>
<dbReference type="Proteomes" id="UP000824123">
    <property type="component" value="Unassembled WGS sequence"/>
</dbReference>
<dbReference type="Gene3D" id="2.40.50.140">
    <property type="entry name" value="Nucleic acid-binding proteins"/>
    <property type="match status" value="1"/>
</dbReference>
<dbReference type="PANTHER" id="PTHR33507">
    <property type="entry name" value="INNER MEMBRANE PROTEIN YBBJ"/>
    <property type="match status" value="1"/>
</dbReference>
<evidence type="ECO:0000313" key="8">
    <source>
        <dbReference type="EMBL" id="HIU46907.1"/>
    </source>
</evidence>
<gene>
    <name evidence="8" type="ORF">IAC59_06575</name>
</gene>
<keyword evidence="2 5" id="KW-0812">Transmembrane</keyword>
<dbReference type="InterPro" id="IPR052165">
    <property type="entry name" value="Membrane_assoc_protease"/>
</dbReference>
<reference evidence="8" key="2">
    <citation type="journal article" date="2021" name="PeerJ">
        <title>Extensive microbial diversity within the chicken gut microbiome revealed by metagenomics and culture.</title>
        <authorList>
            <person name="Gilroy R."/>
            <person name="Ravi A."/>
            <person name="Getino M."/>
            <person name="Pursley I."/>
            <person name="Horton D.L."/>
            <person name="Alikhan N.F."/>
            <person name="Baker D."/>
            <person name="Gharbi K."/>
            <person name="Hall N."/>
            <person name="Watson M."/>
            <person name="Adriaenssens E.M."/>
            <person name="Foster-Nyarko E."/>
            <person name="Jarju S."/>
            <person name="Secka A."/>
            <person name="Antonio M."/>
            <person name="Oren A."/>
            <person name="Chaudhuri R.R."/>
            <person name="La Ragione R."/>
            <person name="Hildebrand F."/>
            <person name="Pallen M.J."/>
        </authorList>
    </citation>
    <scope>NUCLEOTIDE SEQUENCE</scope>
    <source>
        <strain evidence="8">ChiSxjej2B14-8506</strain>
    </source>
</reference>
<evidence type="ECO:0000256" key="4">
    <source>
        <dbReference type="ARBA" id="ARBA00023136"/>
    </source>
</evidence>
<evidence type="ECO:0000313" key="9">
    <source>
        <dbReference type="Proteomes" id="UP000824123"/>
    </source>
</evidence>
<evidence type="ECO:0000259" key="6">
    <source>
        <dbReference type="Pfam" id="PF01957"/>
    </source>
</evidence>
<dbReference type="Pfam" id="PF24961">
    <property type="entry name" value="NfeD_membrane"/>
    <property type="match status" value="1"/>
</dbReference>
<evidence type="ECO:0000259" key="7">
    <source>
        <dbReference type="Pfam" id="PF24961"/>
    </source>
</evidence>
<dbReference type="InterPro" id="IPR002810">
    <property type="entry name" value="NfeD-like_C"/>
</dbReference>
<comment type="caution">
    <text evidence="8">The sequence shown here is derived from an EMBL/GenBank/DDBJ whole genome shotgun (WGS) entry which is preliminary data.</text>
</comment>
<keyword evidence="3 5" id="KW-1133">Transmembrane helix</keyword>
<evidence type="ECO:0000256" key="2">
    <source>
        <dbReference type="ARBA" id="ARBA00022692"/>
    </source>
</evidence>
<feature type="transmembrane region" description="Helical" evidence="5">
    <location>
        <begin position="6"/>
        <end position="27"/>
    </location>
</feature>
<feature type="domain" description="NfeD-like C-terminal" evidence="6">
    <location>
        <begin position="112"/>
        <end position="164"/>
    </location>
</feature>
<dbReference type="Pfam" id="PF01957">
    <property type="entry name" value="NfeD"/>
    <property type="match status" value="1"/>
</dbReference>
<dbReference type="EMBL" id="DVNK01000039">
    <property type="protein sequence ID" value="HIU46907.1"/>
    <property type="molecule type" value="Genomic_DNA"/>
</dbReference>
<dbReference type="GO" id="GO:0005886">
    <property type="term" value="C:plasma membrane"/>
    <property type="evidence" value="ECO:0007669"/>
    <property type="project" value="TreeGrafter"/>
</dbReference>
<dbReference type="InterPro" id="IPR012340">
    <property type="entry name" value="NA-bd_OB-fold"/>
</dbReference>
<accession>A0A9D1LRY0</accession>
<name>A0A9D1LRY0_9FIRM</name>
<feature type="domain" description="NfeD integral membrane" evidence="7">
    <location>
        <begin position="11"/>
        <end position="73"/>
    </location>
</feature>
<organism evidence="8 9">
    <name type="scientific">Candidatus Fimadaptatus faecigallinarum</name>
    <dbReference type="NCBI Taxonomy" id="2840814"/>
    <lineage>
        <taxon>Bacteria</taxon>
        <taxon>Bacillati</taxon>
        <taxon>Bacillota</taxon>
        <taxon>Clostridia</taxon>
        <taxon>Eubacteriales</taxon>
        <taxon>Candidatus Fimadaptatus</taxon>
    </lineage>
</organism>
<sequence>MEALSQFILENLPAILCLMFGFVLVVVEMFVPGFGLPGISGIILLVIGVALKARSPLEALIIAAVIILLLCVALSISLRSAAKGRLSRSSLVLSDVLKGDASEVSEVDLKFFIGHKGVTQCALRPAGIAEFDGVKLNVVSDGEFIDSGVKVRVERVEGNRIVVRTLGEPAKA</sequence>
<proteinExistence type="predicted"/>
<feature type="transmembrane region" description="Helical" evidence="5">
    <location>
        <begin position="34"/>
        <end position="53"/>
    </location>
</feature>
<dbReference type="PANTHER" id="PTHR33507:SF3">
    <property type="entry name" value="INNER MEMBRANE PROTEIN YBBJ"/>
    <property type="match status" value="1"/>
</dbReference>
<comment type="subcellular location">
    <subcellularLocation>
        <location evidence="1">Membrane</location>
        <topology evidence="1">Multi-pass membrane protein</topology>
    </subcellularLocation>
</comment>
<keyword evidence="4 5" id="KW-0472">Membrane</keyword>
<evidence type="ECO:0000256" key="3">
    <source>
        <dbReference type="ARBA" id="ARBA00022989"/>
    </source>
</evidence>